<dbReference type="NCBIfam" id="NF006829">
    <property type="entry name" value="PRK09352.1"/>
    <property type="match status" value="1"/>
</dbReference>
<dbReference type="EMBL" id="UINC01004427">
    <property type="protein sequence ID" value="SVA14243.1"/>
    <property type="molecule type" value="Genomic_DNA"/>
</dbReference>
<dbReference type="NCBIfam" id="TIGR00747">
    <property type="entry name" value="fabH"/>
    <property type="match status" value="1"/>
</dbReference>
<evidence type="ECO:0000256" key="2">
    <source>
        <dbReference type="ARBA" id="ARBA00008642"/>
    </source>
</evidence>
<keyword evidence="5" id="KW-0808">Transferase</keyword>
<evidence type="ECO:0000259" key="10">
    <source>
        <dbReference type="Pfam" id="PF08541"/>
    </source>
</evidence>
<proteinExistence type="inferred from homology"/>
<dbReference type="InterPro" id="IPR016039">
    <property type="entry name" value="Thiolase-like"/>
</dbReference>
<dbReference type="InterPro" id="IPR013747">
    <property type="entry name" value="ACP_syn_III_C"/>
</dbReference>
<keyword evidence="4" id="KW-0444">Lipid biosynthesis</keyword>
<dbReference type="HAMAP" id="MF_01815">
    <property type="entry name" value="FabH"/>
    <property type="match status" value="1"/>
</dbReference>
<feature type="non-terminal residue" evidence="12">
    <location>
        <position position="1"/>
    </location>
</feature>
<comment type="similarity">
    <text evidence="2">Belongs to the thiolase-like superfamily. FabH family.</text>
</comment>
<feature type="domain" description="Beta-ketoacyl-[acyl-carrier-protein] synthase III C-terminal" evidence="10">
    <location>
        <begin position="198"/>
        <end position="286"/>
    </location>
</feature>
<keyword evidence="9" id="KW-0012">Acyltransferase</keyword>
<dbReference type="Gene3D" id="3.40.47.10">
    <property type="match status" value="1"/>
</dbReference>
<dbReference type="Pfam" id="PF08541">
    <property type="entry name" value="ACP_syn_III_C"/>
    <property type="match status" value="1"/>
</dbReference>
<protein>
    <recommendedName>
        <fullName evidence="13">Beta-ketoacyl-[acyl-carrier-protein] synthase III C-terminal domain-containing protein</fullName>
    </recommendedName>
</protein>
<gene>
    <name evidence="12" type="ORF">METZ01_LOCUS67097</name>
</gene>
<evidence type="ECO:0000256" key="7">
    <source>
        <dbReference type="ARBA" id="ARBA00023098"/>
    </source>
</evidence>
<evidence type="ECO:0000313" key="12">
    <source>
        <dbReference type="EMBL" id="SVA14243.1"/>
    </source>
</evidence>
<evidence type="ECO:0000259" key="11">
    <source>
        <dbReference type="Pfam" id="PF08545"/>
    </source>
</evidence>
<keyword evidence="3" id="KW-0963">Cytoplasm</keyword>
<keyword evidence="8" id="KW-0275">Fatty acid biosynthesis</keyword>
<keyword evidence="7" id="KW-0443">Lipid metabolism</keyword>
<evidence type="ECO:0000256" key="6">
    <source>
        <dbReference type="ARBA" id="ARBA00022832"/>
    </source>
</evidence>
<name>A0A381TJT9_9ZZZZ</name>
<evidence type="ECO:0000256" key="9">
    <source>
        <dbReference type="ARBA" id="ARBA00023315"/>
    </source>
</evidence>
<dbReference type="InterPro" id="IPR004655">
    <property type="entry name" value="FabH"/>
</dbReference>
<sequence length="286" mass="30735">VERTGIKERRIATTSELTSSLGLEASEIAIKNSGLKNSDIEMIVLATATPDNTFPATATAIQKGLGIKKGYAYDLQAVCSGFVFALESADNAIRLEKVKNALVIGSETFSRILDWKDRSTCVLFGDGAGAVVLQSDSSNTNSGILSNHLHSDGQYGDMLYVDGGPSTSSSVGFLKMNGSGVFKHAVKNLSSVVEETLKYNNLKIDDIDLFIPHQANLRILEAVARKVGMDRNKIIMTLDKHANTSAASIPLALYEAVENKKISKGDLILFLAMGGGFTWGSSLIRW</sequence>
<dbReference type="GO" id="GO:0004315">
    <property type="term" value="F:3-oxoacyl-[acyl-carrier-protein] synthase activity"/>
    <property type="evidence" value="ECO:0007669"/>
    <property type="project" value="InterPro"/>
</dbReference>
<dbReference type="PANTHER" id="PTHR34069">
    <property type="entry name" value="3-OXOACYL-[ACYL-CARRIER-PROTEIN] SYNTHASE 3"/>
    <property type="match status" value="1"/>
</dbReference>
<evidence type="ECO:0008006" key="13">
    <source>
        <dbReference type="Google" id="ProtNLM"/>
    </source>
</evidence>
<feature type="domain" description="Beta-ketoacyl-[acyl-carrier-protein] synthase III N-terminal" evidence="11">
    <location>
        <begin position="73"/>
        <end position="153"/>
    </location>
</feature>
<evidence type="ECO:0000256" key="5">
    <source>
        <dbReference type="ARBA" id="ARBA00022679"/>
    </source>
</evidence>
<dbReference type="GO" id="GO:0044550">
    <property type="term" value="P:secondary metabolite biosynthetic process"/>
    <property type="evidence" value="ECO:0007669"/>
    <property type="project" value="TreeGrafter"/>
</dbReference>
<accession>A0A381TJT9</accession>
<dbReference type="GO" id="GO:0006633">
    <property type="term" value="P:fatty acid biosynthetic process"/>
    <property type="evidence" value="ECO:0007669"/>
    <property type="project" value="UniProtKB-KW"/>
</dbReference>
<dbReference type="AlphaFoldDB" id="A0A381TJT9"/>
<dbReference type="SUPFAM" id="SSF53901">
    <property type="entry name" value="Thiolase-like"/>
    <property type="match status" value="1"/>
</dbReference>
<evidence type="ECO:0000256" key="4">
    <source>
        <dbReference type="ARBA" id="ARBA00022516"/>
    </source>
</evidence>
<dbReference type="Pfam" id="PF08545">
    <property type="entry name" value="ACP_syn_III"/>
    <property type="match status" value="1"/>
</dbReference>
<evidence type="ECO:0000256" key="3">
    <source>
        <dbReference type="ARBA" id="ARBA00022490"/>
    </source>
</evidence>
<evidence type="ECO:0000256" key="8">
    <source>
        <dbReference type="ARBA" id="ARBA00023160"/>
    </source>
</evidence>
<dbReference type="InterPro" id="IPR013751">
    <property type="entry name" value="ACP_syn_III_N"/>
</dbReference>
<evidence type="ECO:0000256" key="1">
    <source>
        <dbReference type="ARBA" id="ARBA00005189"/>
    </source>
</evidence>
<dbReference type="PANTHER" id="PTHR34069:SF2">
    <property type="entry name" value="BETA-KETOACYL-[ACYL-CARRIER-PROTEIN] SYNTHASE III"/>
    <property type="match status" value="1"/>
</dbReference>
<organism evidence="12">
    <name type="scientific">marine metagenome</name>
    <dbReference type="NCBI Taxonomy" id="408172"/>
    <lineage>
        <taxon>unclassified sequences</taxon>
        <taxon>metagenomes</taxon>
        <taxon>ecological metagenomes</taxon>
    </lineage>
</organism>
<keyword evidence="6" id="KW-0276">Fatty acid metabolism</keyword>
<dbReference type="CDD" id="cd00830">
    <property type="entry name" value="KAS_III"/>
    <property type="match status" value="1"/>
</dbReference>
<reference evidence="12" key="1">
    <citation type="submission" date="2018-05" db="EMBL/GenBank/DDBJ databases">
        <authorList>
            <person name="Lanie J.A."/>
            <person name="Ng W.-L."/>
            <person name="Kazmierczak K.M."/>
            <person name="Andrzejewski T.M."/>
            <person name="Davidsen T.M."/>
            <person name="Wayne K.J."/>
            <person name="Tettelin H."/>
            <person name="Glass J.I."/>
            <person name="Rusch D."/>
            <person name="Podicherti R."/>
            <person name="Tsui H.-C.T."/>
            <person name="Winkler M.E."/>
        </authorList>
    </citation>
    <scope>NUCLEOTIDE SEQUENCE</scope>
</reference>
<comment type="pathway">
    <text evidence="1">Lipid metabolism.</text>
</comment>